<dbReference type="KEGG" id="parq:DSM112329_00786"/>
<dbReference type="CDD" id="cd00090">
    <property type="entry name" value="HTH_ARSR"/>
    <property type="match status" value="1"/>
</dbReference>
<proteinExistence type="predicted"/>
<protein>
    <recommendedName>
        <fullName evidence="1">HTH arsR-type domain-containing protein</fullName>
    </recommendedName>
</protein>
<dbReference type="PROSITE" id="PS50987">
    <property type="entry name" value="HTH_ARSR_2"/>
    <property type="match status" value="1"/>
</dbReference>
<dbReference type="Gene3D" id="1.10.10.10">
    <property type="entry name" value="Winged helix-like DNA-binding domain superfamily/Winged helix DNA-binding domain"/>
    <property type="match status" value="1"/>
</dbReference>
<feature type="domain" description="HTH arsR-type" evidence="1">
    <location>
        <begin position="1"/>
        <end position="90"/>
    </location>
</feature>
<dbReference type="Pfam" id="PF12840">
    <property type="entry name" value="HTH_20"/>
    <property type="match status" value="1"/>
</dbReference>
<sequence length="109" mass="12138">MDITASRLRVLGHPARLRIMRAVEHEPATVEQLARTLGLNPAAAGVHARMLYRTGILSRVDRSGPPAYRLSDWPSLWLVDQFARRLREQTAEFAPSTDVDEAGEGSTCR</sequence>
<dbReference type="InterPro" id="IPR036388">
    <property type="entry name" value="WH-like_DNA-bd_sf"/>
</dbReference>
<dbReference type="EMBL" id="CP114014">
    <property type="protein sequence ID" value="XAY03960.1"/>
    <property type="molecule type" value="Genomic_DNA"/>
</dbReference>
<evidence type="ECO:0000259" key="1">
    <source>
        <dbReference type="PROSITE" id="PS50987"/>
    </source>
</evidence>
<accession>A0AAU7AQJ7</accession>
<dbReference type="InterPro" id="IPR001845">
    <property type="entry name" value="HTH_ArsR_DNA-bd_dom"/>
</dbReference>
<dbReference type="GO" id="GO:0003700">
    <property type="term" value="F:DNA-binding transcription factor activity"/>
    <property type="evidence" value="ECO:0007669"/>
    <property type="project" value="InterPro"/>
</dbReference>
<evidence type="ECO:0000313" key="2">
    <source>
        <dbReference type="EMBL" id="XAY03960.1"/>
    </source>
</evidence>
<dbReference type="AlphaFoldDB" id="A0AAU7AQJ7"/>
<dbReference type="SUPFAM" id="SSF46785">
    <property type="entry name" value="Winged helix' DNA-binding domain"/>
    <property type="match status" value="1"/>
</dbReference>
<dbReference type="InterPro" id="IPR011991">
    <property type="entry name" value="ArsR-like_HTH"/>
</dbReference>
<name>A0AAU7AQJ7_9ACTN</name>
<dbReference type="InterPro" id="IPR036390">
    <property type="entry name" value="WH_DNA-bd_sf"/>
</dbReference>
<gene>
    <name evidence="2" type="ORF">DSM112329_00786</name>
</gene>
<organism evidence="2">
    <name type="scientific">Paraconexibacter sp. AEG42_29</name>
    <dbReference type="NCBI Taxonomy" id="2997339"/>
    <lineage>
        <taxon>Bacteria</taxon>
        <taxon>Bacillati</taxon>
        <taxon>Actinomycetota</taxon>
        <taxon>Thermoleophilia</taxon>
        <taxon>Solirubrobacterales</taxon>
        <taxon>Paraconexibacteraceae</taxon>
        <taxon>Paraconexibacter</taxon>
    </lineage>
</organism>
<reference evidence="2" key="1">
    <citation type="submission" date="2022-12" db="EMBL/GenBank/DDBJ databases">
        <title>Paraconexibacter alkalitolerans sp. nov. and Baekduia alba sp. nov., isolated from soil and emended description of the genera Paraconexibacter (Chun et al., 2020) and Baekduia (An et al., 2020).</title>
        <authorList>
            <person name="Vieira S."/>
            <person name="Huber K.J."/>
            <person name="Geppert A."/>
            <person name="Wolf J."/>
            <person name="Neumann-Schaal M."/>
            <person name="Muesken M."/>
            <person name="Overmann J."/>
        </authorList>
    </citation>
    <scope>NUCLEOTIDE SEQUENCE</scope>
    <source>
        <strain evidence="2">AEG42_29</strain>
    </source>
</reference>
<dbReference type="SMART" id="SM00418">
    <property type="entry name" value="HTH_ARSR"/>
    <property type="match status" value="1"/>
</dbReference>